<organism evidence="2 3">
    <name type="scientific">Parthenolecanium corni</name>
    <dbReference type="NCBI Taxonomy" id="536013"/>
    <lineage>
        <taxon>Eukaryota</taxon>
        <taxon>Metazoa</taxon>
        <taxon>Ecdysozoa</taxon>
        <taxon>Arthropoda</taxon>
        <taxon>Hexapoda</taxon>
        <taxon>Insecta</taxon>
        <taxon>Pterygota</taxon>
        <taxon>Neoptera</taxon>
        <taxon>Paraneoptera</taxon>
        <taxon>Hemiptera</taxon>
        <taxon>Sternorrhyncha</taxon>
        <taxon>Coccoidea</taxon>
        <taxon>Coccidae</taxon>
        <taxon>Parthenolecanium</taxon>
    </lineage>
</organism>
<feature type="compositionally biased region" description="Low complexity" evidence="1">
    <location>
        <begin position="46"/>
        <end position="72"/>
    </location>
</feature>
<dbReference type="AlphaFoldDB" id="A0AAN9TEP7"/>
<comment type="caution">
    <text evidence="2">The sequence shown here is derived from an EMBL/GenBank/DDBJ whole genome shotgun (WGS) entry which is preliminary data.</text>
</comment>
<proteinExistence type="predicted"/>
<feature type="region of interest" description="Disordered" evidence="1">
    <location>
        <begin position="38"/>
        <end position="116"/>
    </location>
</feature>
<protein>
    <submittedName>
        <fullName evidence="2">Uncharacterized protein</fullName>
    </submittedName>
</protein>
<name>A0AAN9TEP7_9HEMI</name>
<reference evidence="2 3" key="1">
    <citation type="submission" date="2024-03" db="EMBL/GenBank/DDBJ databases">
        <title>Adaptation during the transition from Ophiocordyceps entomopathogen to insect associate is accompanied by gene loss and intensified selection.</title>
        <authorList>
            <person name="Ward C.M."/>
            <person name="Onetto C.A."/>
            <person name="Borneman A.R."/>
        </authorList>
    </citation>
    <scope>NUCLEOTIDE SEQUENCE [LARGE SCALE GENOMIC DNA]</scope>
    <source>
        <strain evidence="2">AWRI1</strain>
        <tissue evidence="2">Single Adult Female</tissue>
    </source>
</reference>
<feature type="compositionally biased region" description="Low complexity" evidence="1">
    <location>
        <begin position="89"/>
        <end position="99"/>
    </location>
</feature>
<evidence type="ECO:0000256" key="1">
    <source>
        <dbReference type="SAM" id="MobiDB-lite"/>
    </source>
</evidence>
<accession>A0AAN9TEP7</accession>
<dbReference type="Proteomes" id="UP001367676">
    <property type="component" value="Unassembled WGS sequence"/>
</dbReference>
<gene>
    <name evidence="2" type="ORF">V9T40_014183</name>
</gene>
<evidence type="ECO:0000313" key="2">
    <source>
        <dbReference type="EMBL" id="KAK7582738.1"/>
    </source>
</evidence>
<keyword evidence="3" id="KW-1185">Reference proteome</keyword>
<feature type="compositionally biased region" description="Basic and acidic residues" evidence="1">
    <location>
        <begin position="100"/>
        <end position="110"/>
    </location>
</feature>
<evidence type="ECO:0000313" key="3">
    <source>
        <dbReference type="Proteomes" id="UP001367676"/>
    </source>
</evidence>
<sequence>MKNNLAFLNEVCPPLARVADQLCQAVQNIVQRCINFFVGGGNVPKSGDTTTTPSSTDAGSTTEGTAEETTPSGGTGYDNSNPKFGGDQSTSSTETSSENSTDKPGDKEGETTPAKS</sequence>
<dbReference type="EMBL" id="JBBCAQ010000033">
    <property type="protein sequence ID" value="KAK7582738.1"/>
    <property type="molecule type" value="Genomic_DNA"/>
</dbReference>